<protein>
    <recommendedName>
        <fullName evidence="5">TNFR-Cys domain-containing protein</fullName>
    </recommendedName>
</protein>
<dbReference type="EMBL" id="CAJPEX010001762">
    <property type="protein sequence ID" value="CAG0919866.1"/>
    <property type="molecule type" value="Genomic_DNA"/>
</dbReference>
<evidence type="ECO:0000256" key="2">
    <source>
        <dbReference type="SAM" id="SignalP"/>
    </source>
</evidence>
<evidence type="ECO:0000256" key="1">
    <source>
        <dbReference type="SAM" id="MobiDB-lite"/>
    </source>
</evidence>
<gene>
    <name evidence="3" type="ORF">NMOB1V02_LOCUS7382</name>
</gene>
<reference evidence="3" key="1">
    <citation type="submission" date="2020-11" db="EMBL/GenBank/DDBJ databases">
        <authorList>
            <person name="Tran Van P."/>
        </authorList>
    </citation>
    <scope>NUCLEOTIDE SEQUENCE</scope>
</reference>
<proteinExistence type="predicted"/>
<keyword evidence="4" id="KW-1185">Reference proteome</keyword>
<evidence type="ECO:0000313" key="4">
    <source>
        <dbReference type="Proteomes" id="UP000678499"/>
    </source>
</evidence>
<dbReference type="Proteomes" id="UP000678499">
    <property type="component" value="Unassembled WGS sequence"/>
</dbReference>
<dbReference type="EMBL" id="OA883799">
    <property type="protein sequence ID" value="CAD7279714.1"/>
    <property type="molecule type" value="Genomic_DNA"/>
</dbReference>
<feature type="region of interest" description="Disordered" evidence="1">
    <location>
        <begin position="250"/>
        <end position="323"/>
    </location>
</feature>
<accession>A0A7R9BT41</accession>
<organism evidence="3">
    <name type="scientific">Notodromas monacha</name>
    <dbReference type="NCBI Taxonomy" id="399045"/>
    <lineage>
        <taxon>Eukaryota</taxon>
        <taxon>Metazoa</taxon>
        <taxon>Ecdysozoa</taxon>
        <taxon>Arthropoda</taxon>
        <taxon>Crustacea</taxon>
        <taxon>Oligostraca</taxon>
        <taxon>Ostracoda</taxon>
        <taxon>Podocopa</taxon>
        <taxon>Podocopida</taxon>
        <taxon>Cypridocopina</taxon>
        <taxon>Cypridoidea</taxon>
        <taxon>Cyprididae</taxon>
        <taxon>Notodromas</taxon>
    </lineage>
</organism>
<dbReference type="AlphaFoldDB" id="A0A7R9BT41"/>
<name>A0A7R9BT41_9CRUS</name>
<sequence length="417" mass="45703">MTMRHLWMLLAMLAVTMNCVDSRCMMCDHLNRDTPSSICPRRWEECGNCKNGFVADKLTGNRESEMCLKATVSAAADQPLDDSARIPSFFAQHEVVFSVAGLTLLFAGMLGTLLWRRKICANDPPLNQKITQATQEQLNATTALPDQVATDGGPETANLLTDVRVVNDDGIQQFDSERMSSGFGSEPYVHGSIFDIGNTTSLPRNVQRETPVRAVPFSSCRTIPSFPHDVAGSDAVDFALPFLNLGNRHQPASNSNPTHDALWNYRGDGLADSDEGDVNLDGPITSVPDEMRVPGTPYYQPSQQSIAGRNRSSDEGISSSVDGISDMMNRASVLETNDSMDSISRLQADSNNSTAVLSRVAHSIPAENQVAIIPHSLENERLEEGAEAGRASDRRRPYEETNVEFGIALKIKHRRYD</sequence>
<evidence type="ECO:0000313" key="3">
    <source>
        <dbReference type="EMBL" id="CAD7279714.1"/>
    </source>
</evidence>
<evidence type="ECO:0008006" key="5">
    <source>
        <dbReference type="Google" id="ProtNLM"/>
    </source>
</evidence>
<feature type="signal peptide" evidence="2">
    <location>
        <begin position="1"/>
        <end position="22"/>
    </location>
</feature>
<keyword evidence="2" id="KW-0732">Signal</keyword>
<feature type="chain" id="PRO_5036210254" description="TNFR-Cys domain-containing protein" evidence="2">
    <location>
        <begin position="23"/>
        <end position="417"/>
    </location>
</feature>